<dbReference type="PROSITE" id="PS50893">
    <property type="entry name" value="ABC_TRANSPORTER_2"/>
    <property type="match status" value="1"/>
</dbReference>
<evidence type="ECO:0000256" key="5">
    <source>
        <dbReference type="ARBA" id="ARBA00022840"/>
    </source>
</evidence>
<dbReference type="SUPFAM" id="SSF52540">
    <property type="entry name" value="P-loop containing nucleoside triphosphate hydrolases"/>
    <property type="match status" value="1"/>
</dbReference>
<dbReference type="SMART" id="SM00382">
    <property type="entry name" value="AAA"/>
    <property type="match status" value="1"/>
</dbReference>
<evidence type="ECO:0000313" key="8">
    <source>
        <dbReference type="EMBL" id="CBH75227.1"/>
    </source>
</evidence>
<dbReference type="InterPro" id="IPR003439">
    <property type="entry name" value="ABC_transporter-like_ATP-bd"/>
</dbReference>
<dbReference type="AlphaFoldDB" id="E6PFJ1"/>
<dbReference type="GO" id="GO:0015833">
    <property type="term" value="P:peptide transport"/>
    <property type="evidence" value="ECO:0007669"/>
    <property type="project" value="InterPro"/>
</dbReference>
<keyword evidence="2" id="KW-0813">Transport</keyword>
<evidence type="ECO:0000256" key="2">
    <source>
        <dbReference type="ARBA" id="ARBA00022448"/>
    </source>
</evidence>
<dbReference type="InterPro" id="IPR003593">
    <property type="entry name" value="AAA+_ATPase"/>
</dbReference>
<dbReference type="GO" id="GO:0016887">
    <property type="term" value="F:ATP hydrolysis activity"/>
    <property type="evidence" value="ECO:0007669"/>
    <property type="project" value="InterPro"/>
</dbReference>
<dbReference type="InterPro" id="IPR050388">
    <property type="entry name" value="ABC_Ni/Peptide_Import"/>
</dbReference>
<dbReference type="PANTHER" id="PTHR43297:SF2">
    <property type="entry name" value="DIPEPTIDE TRANSPORT ATP-BINDING PROTEIN DPPD"/>
    <property type="match status" value="1"/>
</dbReference>
<dbReference type="EMBL" id="CABL01000006">
    <property type="protein sequence ID" value="CBH75227.1"/>
    <property type="molecule type" value="Genomic_DNA"/>
</dbReference>
<name>E6PFJ1_9ZZZZ</name>
<accession>E6PFJ1</accession>
<feature type="domain" description="ABC transporter" evidence="7">
    <location>
        <begin position="4"/>
        <end position="254"/>
    </location>
</feature>
<dbReference type="GO" id="GO:0005524">
    <property type="term" value="F:ATP binding"/>
    <property type="evidence" value="ECO:0007669"/>
    <property type="project" value="UniProtKB-KW"/>
</dbReference>
<dbReference type="PANTHER" id="PTHR43297">
    <property type="entry name" value="OLIGOPEPTIDE TRANSPORT ATP-BINDING PROTEIN APPD"/>
    <property type="match status" value="1"/>
</dbReference>
<dbReference type="PROSITE" id="PS00211">
    <property type="entry name" value="ABC_TRANSPORTER_1"/>
    <property type="match status" value="1"/>
</dbReference>
<evidence type="ECO:0000256" key="6">
    <source>
        <dbReference type="ARBA" id="ARBA00023136"/>
    </source>
</evidence>
<keyword evidence="3" id="KW-1003">Cell membrane</keyword>
<dbReference type="CDD" id="cd03257">
    <property type="entry name" value="ABC_NikE_OppD_transporters"/>
    <property type="match status" value="1"/>
</dbReference>
<dbReference type="Pfam" id="PF00005">
    <property type="entry name" value="ABC_tran"/>
    <property type="match status" value="1"/>
</dbReference>
<sequence length="329" mass="36270">MALLEVRNLRTTFKTEDGIVTAVNGLSFSLDAGQTLGIVGESGSGKSVTSLSIMRLIDRPGRIESGEIFFDGRDLLKLRDEEMRHVRGHRIAMIFQDPMTSLNPVLTIGEQIAEVVRLHLGRNRREARETAIEMLRKVRIPSPEKRVDDYPHQFSGGMRQRAMIAMALSCNPQLLIADEPTTALDVTIQAQVLELMNELQRETGAAIILITHDLGVVAETCKDVLVMYGGNMVEYGSAKQIFAEPRMPYTQGLLASLPRLDASANARLTPIPGQPPNLHRMPPGCAFAPRCTYRIERCDRVVPVTDLGGGHLARCWRCTEALVMAGSAQ</sequence>
<dbReference type="GO" id="GO:0005886">
    <property type="term" value="C:plasma membrane"/>
    <property type="evidence" value="ECO:0007669"/>
    <property type="project" value="UniProtKB-SubCell"/>
</dbReference>
<comment type="caution">
    <text evidence="8">The sequence shown here is derived from an EMBL/GenBank/DDBJ whole genome shotgun (WGS) entry which is preliminary data.</text>
</comment>
<comment type="subcellular location">
    <subcellularLocation>
        <location evidence="1">Cell membrane</location>
        <topology evidence="1">Peripheral membrane protein</topology>
    </subcellularLocation>
</comment>
<evidence type="ECO:0000256" key="4">
    <source>
        <dbReference type="ARBA" id="ARBA00022741"/>
    </source>
</evidence>
<dbReference type="NCBIfam" id="TIGR01727">
    <property type="entry name" value="oligo_HPY"/>
    <property type="match status" value="1"/>
</dbReference>
<reference evidence="8" key="1">
    <citation type="submission" date="2009-10" db="EMBL/GenBank/DDBJ databases">
        <title>Diversity of trophic interactions inside an arsenic-rich microbial ecosystem.</title>
        <authorList>
            <person name="Bertin P.N."/>
            <person name="Heinrich-Salmeron A."/>
            <person name="Pelletier E."/>
            <person name="Goulhen-Chollet F."/>
            <person name="Arsene-Ploetze F."/>
            <person name="Gallien S."/>
            <person name="Calteau A."/>
            <person name="Vallenet D."/>
            <person name="Casiot C."/>
            <person name="Chane-Woon-Ming B."/>
            <person name="Giloteaux L."/>
            <person name="Barakat M."/>
            <person name="Bonnefoy V."/>
            <person name="Bruneel O."/>
            <person name="Chandler M."/>
            <person name="Cleiss J."/>
            <person name="Duran R."/>
            <person name="Elbaz-Poulichet F."/>
            <person name="Fonknechten N."/>
            <person name="Lauga B."/>
            <person name="Mornico D."/>
            <person name="Ortet P."/>
            <person name="Schaeffer C."/>
            <person name="Siguier P."/>
            <person name="Alexander Thil Smith A."/>
            <person name="Van Dorsselaer A."/>
            <person name="Weissenbach J."/>
            <person name="Medigue C."/>
            <person name="Le Paslier D."/>
        </authorList>
    </citation>
    <scope>NUCLEOTIDE SEQUENCE</scope>
</reference>
<gene>
    <name evidence="8" type="primary">oppD</name>
    <name evidence="8" type="ORF">CARN1_1552</name>
</gene>
<evidence type="ECO:0000256" key="3">
    <source>
        <dbReference type="ARBA" id="ARBA00022475"/>
    </source>
</evidence>
<organism evidence="8">
    <name type="scientific">mine drainage metagenome</name>
    <dbReference type="NCBI Taxonomy" id="410659"/>
    <lineage>
        <taxon>unclassified sequences</taxon>
        <taxon>metagenomes</taxon>
        <taxon>ecological metagenomes</taxon>
    </lineage>
</organism>
<dbReference type="InterPro" id="IPR013563">
    <property type="entry name" value="Oligopep_ABC_C"/>
</dbReference>
<proteinExistence type="predicted"/>
<keyword evidence="4" id="KW-0547">Nucleotide-binding</keyword>
<evidence type="ECO:0000259" key="7">
    <source>
        <dbReference type="PROSITE" id="PS50893"/>
    </source>
</evidence>
<evidence type="ECO:0000256" key="1">
    <source>
        <dbReference type="ARBA" id="ARBA00004202"/>
    </source>
</evidence>
<dbReference type="FunFam" id="3.40.50.300:FF:000016">
    <property type="entry name" value="Oligopeptide ABC transporter ATP-binding component"/>
    <property type="match status" value="1"/>
</dbReference>
<keyword evidence="5 8" id="KW-0067">ATP-binding</keyword>
<dbReference type="Pfam" id="PF08352">
    <property type="entry name" value="oligo_HPY"/>
    <property type="match status" value="1"/>
</dbReference>
<dbReference type="Gene3D" id="3.40.50.300">
    <property type="entry name" value="P-loop containing nucleotide triphosphate hydrolases"/>
    <property type="match status" value="1"/>
</dbReference>
<keyword evidence="6" id="KW-0472">Membrane</keyword>
<dbReference type="InterPro" id="IPR017871">
    <property type="entry name" value="ABC_transporter-like_CS"/>
</dbReference>
<dbReference type="InterPro" id="IPR027417">
    <property type="entry name" value="P-loop_NTPase"/>
</dbReference>
<protein>
    <submittedName>
        <fullName evidence="8">Oligopeptide transporter subunit ATP-binding component of ABC superfamily</fullName>
    </submittedName>
</protein>